<feature type="transmembrane region" description="Helical" evidence="6">
    <location>
        <begin position="107"/>
        <end position="124"/>
    </location>
</feature>
<dbReference type="PIRSF" id="PIRSF006060">
    <property type="entry name" value="AA_transporter"/>
    <property type="match status" value="1"/>
</dbReference>
<dbReference type="EMBL" id="JBFTWV010000222">
    <property type="protein sequence ID" value="KAL2783644.1"/>
    <property type="molecule type" value="Genomic_DNA"/>
</dbReference>
<feature type="transmembrane region" description="Helical" evidence="6">
    <location>
        <begin position="185"/>
        <end position="205"/>
    </location>
</feature>
<keyword evidence="2 6" id="KW-0812">Transmembrane</keyword>
<gene>
    <name evidence="8" type="ORF">BJX66DRAFT_119300</name>
</gene>
<dbReference type="InterPro" id="IPR050524">
    <property type="entry name" value="APC_YAT"/>
</dbReference>
<evidence type="ECO:0000256" key="2">
    <source>
        <dbReference type="ARBA" id="ARBA00022692"/>
    </source>
</evidence>
<feature type="transmembrane region" description="Helical" evidence="6">
    <location>
        <begin position="28"/>
        <end position="48"/>
    </location>
</feature>
<evidence type="ECO:0000256" key="4">
    <source>
        <dbReference type="ARBA" id="ARBA00023136"/>
    </source>
</evidence>
<evidence type="ECO:0000256" key="3">
    <source>
        <dbReference type="ARBA" id="ARBA00022989"/>
    </source>
</evidence>
<feature type="transmembrane region" description="Helical" evidence="6">
    <location>
        <begin position="280"/>
        <end position="301"/>
    </location>
</feature>
<feature type="transmembrane region" description="Helical" evidence="6">
    <location>
        <begin position="358"/>
        <end position="381"/>
    </location>
</feature>
<evidence type="ECO:0000313" key="9">
    <source>
        <dbReference type="Proteomes" id="UP001610563"/>
    </source>
</evidence>
<feature type="transmembrane region" description="Helical" evidence="6">
    <location>
        <begin position="136"/>
        <end position="156"/>
    </location>
</feature>
<reference evidence="8 9" key="1">
    <citation type="submission" date="2024-07" db="EMBL/GenBank/DDBJ databases">
        <title>Section-level genome sequencing and comparative genomics of Aspergillus sections Usti and Cavernicolus.</title>
        <authorList>
            <consortium name="Lawrence Berkeley National Laboratory"/>
            <person name="Nybo J.L."/>
            <person name="Vesth T.C."/>
            <person name="Theobald S."/>
            <person name="Frisvad J.C."/>
            <person name="Larsen T.O."/>
            <person name="Kjaerboelling I."/>
            <person name="Rothschild-Mancinelli K."/>
            <person name="Lyhne E.K."/>
            <person name="Kogle M.E."/>
            <person name="Barry K."/>
            <person name="Clum A."/>
            <person name="Na H."/>
            <person name="Ledsgaard L."/>
            <person name="Lin J."/>
            <person name="Lipzen A."/>
            <person name="Kuo A."/>
            <person name="Riley R."/>
            <person name="Mondo S."/>
            <person name="Labutti K."/>
            <person name="Haridas S."/>
            <person name="Pangalinan J."/>
            <person name="Salamov A.A."/>
            <person name="Simmons B.A."/>
            <person name="Magnuson J.K."/>
            <person name="Chen J."/>
            <person name="Drula E."/>
            <person name="Henrissat B."/>
            <person name="Wiebenga A."/>
            <person name="Lubbers R.J."/>
            <person name="Gomes A.C."/>
            <person name="Makela M.R."/>
            <person name="Stajich J."/>
            <person name="Grigoriev I.V."/>
            <person name="Mortensen U.H."/>
            <person name="De Vries R.P."/>
            <person name="Baker S.E."/>
            <person name="Andersen M.R."/>
        </authorList>
    </citation>
    <scope>NUCLEOTIDE SEQUENCE [LARGE SCALE GENOMIC DNA]</scope>
    <source>
        <strain evidence="8 9">CBS 209.92</strain>
    </source>
</reference>
<feature type="domain" description="Amino acid permease/ SLC12A" evidence="7">
    <location>
        <begin position="1"/>
        <end position="455"/>
    </location>
</feature>
<keyword evidence="3 6" id="KW-1133">Transmembrane helix</keyword>
<name>A0ABR4FK74_9EURO</name>
<proteinExistence type="predicted"/>
<organism evidence="8 9">
    <name type="scientific">Aspergillus keveii</name>
    <dbReference type="NCBI Taxonomy" id="714993"/>
    <lineage>
        <taxon>Eukaryota</taxon>
        <taxon>Fungi</taxon>
        <taxon>Dikarya</taxon>
        <taxon>Ascomycota</taxon>
        <taxon>Pezizomycotina</taxon>
        <taxon>Eurotiomycetes</taxon>
        <taxon>Eurotiomycetidae</taxon>
        <taxon>Eurotiales</taxon>
        <taxon>Aspergillaceae</taxon>
        <taxon>Aspergillus</taxon>
        <taxon>Aspergillus subgen. Nidulantes</taxon>
    </lineage>
</organism>
<keyword evidence="4 6" id="KW-0472">Membrane</keyword>
<feature type="transmembrane region" description="Helical" evidence="6">
    <location>
        <begin position="401"/>
        <end position="423"/>
    </location>
</feature>
<sequence length="513" mass="56314">MTIGPTLGTGLFVGTGQALAVGGPASLIFSYVFISALVYCVTTGIAEVSTHSIGRNGALISHTYHYTSSHLGFAITYLRWCTLAVMVPFEVTTAMVHLGLWTPGSDIALRMGLVMGVIFGFNMLPDKVFRRSQSFFTGLKFVVTTSLISMAGYVAIRDDPSRPVKGFHYWSQPGPFNEYLARGDFGRFLGMIYCLLCSTITVVFIPELTVQRAEKHDGEQGNSIFRFTRNSNLVMFVLYIMTAVSATIMAPYTDQSLTNDGIGAGLSPYTVGARDSGIRALHTAAVAMILLSSVASGRSFLHLSSRMLANMAEAGHAPAMFMVRNRWNVPYISVAISAGFAWLTFLCMVMSSSAVHNYLMFFITTSCYISWICSCLTYIRFRRAVTRAEIVPVHRSFVQPFGTWFALITSVLLITLNLSLIVIAPRYQFNPRNAIPAHVAVGMFSTMYLSHRLITGIRKKTSQMEASNDDDVETLAERTRGQAMELQKRKREGEGSAAVGPNGQSSYGWANAD</sequence>
<feature type="transmembrane region" description="Helical" evidence="6">
    <location>
        <begin position="69"/>
        <end position="87"/>
    </location>
</feature>
<dbReference type="PANTHER" id="PTHR43341:SF34">
    <property type="entry name" value="TRANSPORTER, PUTATIVE (EUROFUNG)-RELATED"/>
    <property type="match status" value="1"/>
</dbReference>
<dbReference type="Proteomes" id="UP001610563">
    <property type="component" value="Unassembled WGS sequence"/>
</dbReference>
<evidence type="ECO:0000256" key="6">
    <source>
        <dbReference type="SAM" id="Phobius"/>
    </source>
</evidence>
<dbReference type="Pfam" id="PF00324">
    <property type="entry name" value="AA_permease"/>
    <property type="match status" value="1"/>
</dbReference>
<protein>
    <submittedName>
        <fullName evidence="8">Amino acid permease/ SLC12A domain-containing protein</fullName>
    </submittedName>
</protein>
<keyword evidence="9" id="KW-1185">Reference proteome</keyword>
<dbReference type="InterPro" id="IPR004841">
    <property type="entry name" value="AA-permease/SLC12A_dom"/>
</dbReference>
<evidence type="ECO:0000259" key="7">
    <source>
        <dbReference type="Pfam" id="PF00324"/>
    </source>
</evidence>
<feature type="transmembrane region" description="Helical" evidence="6">
    <location>
        <begin position="329"/>
        <end position="352"/>
    </location>
</feature>
<feature type="transmembrane region" description="Helical" evidence="6">
    <location>
        <begin position="435"/>
        <end position="454"/>
    </location>
</feature>
<evidence type="ECO:0000313" key="8">
    <source>
        <dbReference type="EMBL" id="KAL2783644.1"/>
    </source>
</evidence>
<feature type="transmembrane region" description="Helical" evidence="6">
    <location>
        <begin position="233"/>
        <end position="252"/>
    </location>
</feature>
<dbReference type="Gene3D" id="1.20.1740.10">
    <property type="entry name" value="Amino acid/polyamine transporter I"/>
    <property type="match status" value="1"/>
</dbReference>
<dbReference type="PANTHER" id="PTHR43341">
    <property type="entry name" value="AMINO ACID PERMEASE"/>
    <property type="match status" value="1"/>
</dbReference>
<feature type="compositionally biased region" description="Polar residues" evidence="5">
    <location>
        <begin position="502"/>
        <end position="513"/>
    </location>
</feature>
<comment type="subcellular location">
    <subcellularLocation>
        <location evidence="1">Membrane</location>
        <topology evidence="1">Multi-pass membrane protein</topology>
    </subcellularLocation>
</comment>
<evidence type="ECO:0000256" key="1">
    <source>
        <dbReference type="ARBA" id="ARBA00004141"/>
    </source>
</evidence>
<accession>A0ABR4FK74</accession>
<evidence type="ECO:0000256" key="5">
    <source>
        <dbReference type="SAM" id="MobiDB-lite"/>
    </source>
</evidence>
<feature type="region of interest" description="Disordered" evidence="5">
    <location>
        <begin position="464"/>
        <end position="513"/>
    </location>
</feature>
<comment type="caution">
    <text evidence="8">The sequence shown here is derived from an EMBL/GenBank/DDBJ whole genome shotgun (WGS) entry which is preliminary data.</text>
</comment>